<dbReference type="AlphaFoldDB" id="A0A5C3QWS0"/>
<reference evidence="1 2" key="1">
    <citation type="journal article" date="2019" name="Nat. Ecol. Evol.">
        <title>Megaphylogeny resolves global patterns of mushroom evolution.</title>
        <authorList>
            <person name="Varga T."/>
            <person name="Krizsan K."/>
            <person name="Foldi C."/>
            <person name="Dima B."/>
            <person name="Sanchez-Garcia M."/>
            <person name="Sanchez-Ramirez S."/>
            <person name="Szollosi G.J."/>
            <person name="Szarkandi J.G."/>
            <person name="Papp V."/>
            <person name="Albert L."/>
            <person name="Andreopoulos W."/>
            <person name="Angelini C."/>
            <person name="Antonin V."/>
            <person name="Barry K.W."/>
            <person name="Bougher N.L."/>
            <person name="Buchanan P."/>
            <person name="Buyck B."/>
            <person name="Bense V."/>
            <person name="Catcheside P."/>
            <person name="Chovatia M."/>
            <person name="Cooper J."/>
            <person name="Damon W."/>
            <person name="Desjardin D."/>
            <person name="Finy P."/>
            <person name="Geml J."/>
            <person name="Haridas S."/>
            <person name="Hughes K."/>
            <person name="Justo A."/>
            <person name="Karasinski D."/>
            <person name="Kautmanova I."/>
            <person name="Kiss B."/>
            <person name="Kocsube S."/>
            <person name="Kotiranta H."/>
            <person name="LaButti K.M."/>
            <person name="Lechner B.E."/>
            <person name="Liimatainen K."/>
            <person name="Lipzen A."/>
            <person name="Lukacs Z."/>
            <person name="Mihaltcheva S."/>
            <person name="Morgado L.N."/>
            <person name="Niskanen T."/>
            <person name="Noordeloos M.E."/>
            <person name="Ohm R.A."/>
            <person name="Ortiz-Santana B."/>
            <person name="Ovrebo C."/>
            <person name="Racz N."/>
            <person name="Riley R."/>
            <person name="Savchenko A."/>
            <person name="Shiryaev A."/>
            <person name="Soop K."/>
            <person name="Spirin V."/>
            <person name="Szebenyi C."/>
            <person name="Tomsovsky M."/>
            <person name="Tulloss R.E."/>
            <person name="Uehling J."/>
            <person name="Grigoriev I.V."/>
            <person name="Vagvolgyi C."/>
            <person name="Papp T."/>
            <person name="Martin F.M."/>
            <person name="Miettinen O."/>
            <person name="Hibbett D.S."/>
            <person name="Nagy L.G."/>
        </authorList>
    </citation>
    <scope>NUCLEOTIDE SEQUENCE [LARGE SCALE GENOMIC DNA]</scope>
    <source>
        <strain evidence="1 2">CBS 309.79</strain>
    </source>
</reference>
<organism evidence="1 2">
    <name type="scientific">Pterulicium gracile</name>
    <dbReference type="NCBI Taxonomy" id="1884261"/>
    <lineage>
        <taxon>Eukaryota</taxon>
        <taxon>Fungi</taxon>
        <taxon>Dikarya</taxon>
        <taxon>Basidiomycota</taxon>
        <taxon>Agaricomycotina</taxon>
        <taxon>Agaricomycetes</taxon>
        <taxon>Agaricomycetidae</taxon>
        <taxon>Agaricales</taxon>
        <taxon>Pleurotineae</taxon>
        <taxon>Pterulaceae</taxon>
        <taxon>Pterulicium</taxon>
    </lineage>
</organism>
<keyword evidence="2" id="KW-1185">Reference proteome</keyword>
<proteinExistence type="predicted"/>
<protein>
    <submittedName>
        <fullName evidence="1">Uncharacterized protein</fullName>
    </submittedName>
</protein>
<name>A0A5C3QWS0_9AGAR</name>
<evidence type="ECO:0000313" key="1">
    <source>
        <dbReference type="EMBL" id="TFL05230.1"/>
    </source>
</evidence>
<sequence>MDTAEATPNISEICLKIKSLSRPLSKVLLRNECANISSLMSKFSLPFLSKQWSLQAWRAIALHSPAFWLCIPFNFLKHLLEMVARIGGTSVCSTEYNSASSVQVDSLSDSHQ</sequence>
<dbReference type="EMBL" id="ML178817">
    <property type="protein sequence ID" value="TFL05230.1"/>
    <property type="molecule type" value="Genomic_DNA"/>
</dbReference>
<accession>A0A5C3QWS0</accession>
<gene>
    <name evidence="1" type="ORF">BDV98DRAFT_288972</name>
</gene>
<dbReference type="Proteomes" id="UP000305067">
    <property type="component" value="Unassembled WGS sequence"/>
</dbReference>
<evidence type="ECO:0000313" key="2">
    <source>
        <dbReference type="Proteomes" id="UP000305067"/>
    </source>
</evidence>